<dbReference type="AlphaFoldDB" id="A0A3M7P3P6"/>
<proteinExistence type="predicted"/>
<sequence>ASKLDLNKNGAENGKTNGSVEPKSKPVNGSHENSEEINAAVQKNETKDKLMPNRGYLSPSSDSSDSVFAFNLDKSGLIRQNSTNNVLVSSNDSPKPEFFLDSNSTEPVMNQSKKRSLSPGYDPNVNKKSKEMNYSNSTQALQEHFRKQGELLDSLPIPNTAKLINSPSISVVKNTLRVNISCNKK</sequence>
<gene>
    <name evidence="2" type="ORF">BpHYR1_054398</name>
</gene>
<evidence type="ECO:0000256" key="1">
    <source>
        <dbReference type="SAM" id="MobiDB-lite"/>
    </source>
</evidence>
<organism evidence="2 3">
    <name type="scientific">Brachionus plicatilis</name>
    <name type="common">Marine rotifer</name>
    <name type="synonym">Brachionus muelleri</name>
    <dbReference type="NCBI Taxonomy" id="10195"/>
    <lineage>
        <taxon>Eukaryota</taxon>
        <taxon>Metazoa</taxon>
        <taxon>Spiralia</taxon>
        <taxon>Gnathifera</taxon>
        <taxon>Rotifera</taxon>
        <taxon>Eurotatoria</taxon>
        <taxon>Monogononta</taxon>
        <taxon>Pseudotrocha</taxon>
        <taxon>Ploima</taxon>
        <taxon>Brachionidae</taxon>
        <taxon>Brachionus</taxon>
    </lineage>
</organism>
<dbReference type="EMBL" id="REGN01013621">
    <property type="protein sequence ID" value="RMZ93692.1"/>
    <property type="molecule type" value="Genomic_DNA"/>
</dbReference>
<feature type="non-terminal residue" evidence="2">
    <location>
        <position position="1"/>
    </location>
</feature>
<evidence type="ECO:0000313" key="2">
    <source>
        <dbReference type="EMBL" id="RMZ93692.1"/>
    </source>
</evidence>
<dbReference type="Proteomes" id="UP000276133">
    <property type="component" value="Unassembled WGS sequence"/>
</dbReference>
<evidence type="ECO:0000313" key="3">
    <source>
        <dbReference type="Proteomes" id="UP000276133"/>
    </source>
</evidence>
<feature type="region of interest" description="Disordered" evidence="1">
    <location>
        <begin position="1"/>
        <end position="65"/>
    </location>
</feature>
<reference evidence="2 3" key="1">
    <citation type="journal article" date="2018" name="Sci. Rep.">
        <title>Genomic signatures of local adaptation to the degree of environmental predictability in rotifers.</title>
        <authorList>
            <person name="Franch-Gras L."/>
            <person name="Hahn C."/>
            <person name="Garcia-Roger E.M."/>
            <person name="Carmona M.J."/>
            <person name="Serra M."/>
            <person name="Gomez A."/>
        </authorList>
    </citation>
    <scope>NUCLEOTIDE SEQUENCE [LARGE SCALE GENOMIC DNA]</scope>
    <source>
        <strain evidence="2">HYR1</strain>
    </source>
</reference>
<protein>
    <submittedName>
        <fullName evidence="2">Uncharacterized protein</fullName>
    </submittedName>
</protein>
<comment type="caution">
    <text evidence="2">The sequence shown here is derived from an EMBL/GenBank/DDBJ whole genome shotgun (WGS) entry which is preliminary data.</text>
</comment>
<keyword evidence="3" id="KW-1185">Reference proteome</keyword>
<feature type="compositionally biased region" description="Polar residues" evidence="1">
    <location>
        <begin position="101"/>
        <end position="111"/>
    </location>
</feature>
<name>A0A3M7P3P6_BRAPC</name>
<feature type="region of interest" description="Disordered" evidence="1">
    <location>
        <begin position="85"/>
        <end position="130"/>
    </location>
</feature>
<accession>A0A3M7P3P6</accession>